<name>A0A1I2IWY0_9BACT</name>
<feature type="non-terminal residue" evidence="2">
    <location>
        <position position="1"/>
    </location>
</feature>
<evidence type="ECO:0000313" key="2">
    <source>
        <dbReference type="EMBL" id="SFF46804.1"/>
    </source>
</evidence>
<reference evidence="3" key="1">
    <citation type="submission" date="2016-10" db="EMBL/GenBank/DDBJ databases">
        <authorList>
            <person name="Varghese N."/>
            <person name="Submissions S."/>
        </authorList>
    </citation>
    <scope>NUCLEOTIDE SEQUENCE [LARGE SCALE GENOMIC DNA]</scope>
    <source>
        <strain evidence="3">ATCC 25963</strain>
    </source>
</reference>
<dbReference type="AlphaFoldDB" id="A0A1I2IWY0"/>
<keyword evidence="3" id="KW-1185">Reference proteome</keyword>
<dbReference type="Proteomes" id="UP000199400">
    <property type="component" value="Unassembled WGS sequence"/>
</dbReference>
<dbReference type="Pfam" id="PF13701">
    <property type="entry name" value="DDE_Tnp_1_4"/>
    <property type="match status" value="1"/>
</dbReference>
<sequence length="149" mass="16498">QRLFVDTFLAAHDRPPAEIVLDLDATDDPVHGKQEGRFFHGFYDSYCYLPLYVFCGDFILGAALNTADKQPVSGAVEELERIVSQILARSTAEGLVIPLPEDGLLERAVSGADVARASSSLATERSSRRRYRSTCRSLRLVRMLAARPK</sequence>
<proteinExistence type="predicted"/>
<dbReference type="EMBL" id="FOMX01000096">
    <property type="protein sequence ID" value="SFF46804.1"/>
    <property type="molecule type" value="Genomic_DNA"/>
</dbReference>
<dbReference type="InterPro" id="IPR025668">
    <property type="entry name" value="Tnp_DDE_dom"/>
</dbReference>
<evidence type="ECO:0000313" key="3">
    <source>
        <dbReference type="Proteomes" id="UP000199400"/>
    </source>
</evidence>
<dbReference type="STRING" id="54.SAMN02745121_09055"/>
<feature type="domain" description="Transposase DDE" evidence="1">
    <location>
        <begin position="2"/>
        <end position="92"/>
    </location>
</feature>
<accession>A0A1I2IWY0</accession>
<protein>
    <submittedName>
        <fullName evidence="2">Transposase DDE domain group 1</fullName>
    </submittedName>
</protein>
<organism evidence="2 3">
    <name type="scientific">Nannocystis exedens</name>
    <dbReference type="NCBI Taxonomy" id="54"/>
    <lineage>
        <taxon>Bacteria</taxon>
        <taxon>Pseudomonadati</taxon>
        <taxon>Myxococcota</taxon>
        <taxon>Polyangia</taxon>
        <taxon>Nannocystales</taxon>
        <taxon>Nannocystaceae</taxon>
        <taxon>Nannocystis</taxon>
    </lineage>
</organism>
<gene>
    <name evidence="2" type="ORF">SAMN02745121_09055</name>
</gene>
<evidence type="ECO:0000259" key="1">
    <source>
        <dbReference type="Pfam" id="PF13701"/>
    </source>
</evidence>